<reference evidence="2" key="1">
    <citation type="journal article" date="2014" name="Front. Microbiol.">
        <title>High frequency of phylogenetically diverse reductive dehalogenase-homologous genes in deep subseafloor sedimentary metagenomes.</title>
        <authorList>
            <person name="Kawai M."/>
            <person name="Futagami T."/>
            <person name="Toyoda A."/>
            <person name="Takaki Y."/>
            <person name="Nishi S."/>
            <person name="Hori S."/>
            <person name="Arai W."/>
            <person name="Tsubouchi T."/>
            <person name="Morono Y."/>
            <person name="Uchiyama I."/>
            <person name="Ito T."/>
            <person name="Fujiyama A."/>
            <person name="Inagaki F."/>
            <person name="Takami H."/>
        </authorList>
    </citation>
    <scope>NUCLEOTIDE SEQUENCE</scope>
    <source>
        <strain evidence="2">Expedition CK06-06</strain>
    </source>
</reference>
<proteinExistence type="predicted"/>
<dbReference type="Gene3D" id="3.90.550.10">
    <property type="entry name" value="Spore Coat Polysaccharide Biosynthesis Protein SpsA, Chain A"/>
    <property type="match status" value="1"/>
</dbReference>
<accession>X1SMG0</accession>
<dbReference type="AlphaFoldDB" id="X1SMG0"/>
<evidence type="ECO:0000313" key="2">
    <source>
        <dbReference type="EMBL" id="GAI94267.1"/>
    </source>
</evidence>
<feature type="domain" description="Glycosyltransferase 2-like" evidence="1">
    <location>
        <begin position="8"/>
        <end position="186"/>
    </location>
</feature>
<dbReference type="EMBL" id="BARW01015395">
    <property type="protein sequence ID" value="GAI94267.1"/>
    <property type="molecule type" value="Genomic_DNA"/>
</dbReference>
<dbReference type="InterPro" id="IPR001173">
    <property type="entry name" value="Glyco_trans_2-like"/>
</dbReference>
<name>X1SMG0_9ZZZZ</name>
<dbReference type="SUPFAM" id="SSF53448">
    <property type="entry name" value="Nucleotide-diphospho-sugar transferases"/>
    <property type="match status" value="1"/>
</dbReference>
<dbReference type="Pfam" id="PF00535">
    <property type="entry name" value="Glycos_transf_2"/>
    <property type="match status" value="1"/>
</dbReference>
<dbReference type="PANTHER" id="PTHR43179:SF7">
    <property type="entry name" value="RHAMNOSYLTRANSFERASE WBBL"/>
    <property type="match status" value="1"/>
</dbReference>
<comment type="caution">
    <text evidence="2">The sequence shown here is derived from an EMBL/GenBank/DDBJ whole genome shotgun (WGS) entry which is preliminary data.</text>
</comment>
<dbReference type="PANTHER" id="PTHR43179">
    <property type="entry name" value="RHAMNOSYLTRANSFERASE WBBL"/>
    <property type="match status" value="1"/>
</dbReference>
<organism evidence="2">
    <name type="scientific">marine sediment metagenome</name>
    <dbReference type="NCBI Taxonomy" id="412755"/>
    <lineage>
        <taxon>unclassified sequences</taxon>
        <taxon>metagenomes</taxon>
        <taxon>ecological metagenomes</taxon>
    </lineage>
</organism>
<sequence>MPEMKCDIILPVCDQYKFTKKCIESIIRNTDTPYRLIIINNGKNPDTKMFLENLSRQRRDPVELHQEKLHTGKNNKNVEFTVVNNDHNIGWVKALNKGIELSTAPYICFQNDDTVVTHGWLRKMINILKLQENFGMINPIWEERPKNLSIDRYNAILERKNKKRFIETDWCRGFSAVFKRAVIEKIGKVDEVYGLAYFDDVDYSVTAIDAGFLALRALDTYVYHHRNVTFFEVLKG</sequence>
<protein>
    <recommendedName>
        <fullName evidence="1">Glycosyltransferase 2-like domain-containing protein</fullName>
    </recommendedName>
</protein>
<feature type="non-terminal residue" evidence="2">
    <location>
        <position position="236"/>
    </location>
</feature>
<gene>
    <name evidence="2" type="ORF">S12H4_27034</name>
</gene>
<dbReference type="InterPro" id="IPR029044">
    <property type="entry name" value="Nucleotide-diphossugar_trans"/>
</dbReference>
<evidence type="ECO:0000259" key="1">
    <source>
        <dbReference type="Pfam" id="PF00535"/>
    </source>
</evidence>